<dbReference type="EMBL" id="JXYS01000115">
    <property type="protein sequence ID" value="KJF15856.1"/>
    <property type="molecule type" value="Genomic_DNA"/>
</dbReference>
<keyword evidence="2" id="KW-1185">Reference proteome</keyword>
<dbReference type="Proteomes" id="UP000032360">
    <property type="component" value="Unassembled WGS sequence"/>
</dbReference>
<sequence>MIFALKSQVEDRSMQISMALKNHRAHLLLPTEKFSKELRSLGSDIYPRGIKMVVILDKDGQLPLVSPTQNWKSI</sequence>
<protein>
    <submittedName>
        <fullName evidence="1">Uncharacterized protein</fullName>
    </submittedName>
</protein>
<gene>
    <name evidence="1" type="ORF">AXFE_32910</name>
</gene>
<dbReference type="AlphaFoldDB" id="A0A0D8HFP7"/>
<evidence type="ECO:0000313" key="2">
    <source>
        <dbReference type="Proteomes" id="UP000032360"/>
    </source>
</evidence>
<proteinExistence type="predicted"/>
<dbReference type="STRING" id="1280514.AXFE_32910"/>
<name>A0A0D8HFP7_9ACTN</name>
<evidence type="ECO:0000313" key="1">
    <source>
        <dbReference type="EMBL" id="KJF15856.1"/>
    </source>
</evidence>
<accession>A0A0D8HFP7</accession>
<organism evidence="1 2">
    <name type="scientific">Acidithrix ferrooxidans</name>
    <dbReference type="NCBI Taxonomy" id="1280514"/>
    <lineage>
        <taxon>Bacteria</taxon>
        <taxon>Bacillati</taxon>
        <taxon>Actinomycetota</taxon>
        <taxon>Acidimicrobiia</taxon>
        <taxon>Acidimicrobiales</taxon>
        <taxon>Acidimicrobiaceae</taxon>
        <taxon>Acidithrix</taxon>
    </lineage>
</organism>
<comment type="caution">
    <text evidence="1">The sequence shown here is derived from an EMBL/GenBank/DDBJ whole genome shotgun (WGS) entry which is preliminary data.</text>
</comment>
<reference evidence="1 2" key="1">
    <citation type="submission" date="2015-01" db="EMBL/GenBank/DDBJ databases">
        <title>Draft genome of the acidophilic iron oxidizer Acidithrix ferrooxidans strain Py-F3.</title>
        <authorList>
            <person name="Poehlein A."/>
            <person name="Eisen S."/>
            <person name="Schloemann M."/>
            <person name="Johnson B.D."/>
            <person name="Daniel R."/>
            <person name="Muehling M."/>
        </authorList>
    </citation>
    <scope>NUCLEOTIDE SEQUENCE [LARGE SCALE GENOMIC DNA]</scope>
    <source>
        <strain evidence="1 2">Py-F3</strain>
    </source>
</reference>